<proteinExistence type="predicted"/>
<dbReference type="EMBL" id="JBBJCI010000356">
    <property type="protein sequence ID" value="KAK7233753.1"/>
    <property type="molecule type" value="Genomic_DNA"/>
</dbReference>
<dbReference type="Proteomes" id="UP001363151">
    <property type="component" value="Unassembled WGS sequence"/>
</dbReference>
<keyword evidence="5" id="KW-1185">Reference proteome</keyword>
<protein>
    <submittedName>
        <fullName evidence="4">Endonuclease</fullName>
    </submittedName>
</protein>
<feature type="region of interest" description="Disordered" evidence="1">
    <location>
        <begin position="552"/>
        <end position="620"/>
    </location>
</feature>
<evidence type="ECO:0000256" key="2">
    <source>
        <dbReference type="SAM" id="Phobius"/>
    </source>
</evidence>
<keyword evidence="2" id="KW-0812">Transmembrane</keyword>
<feature type="compositionally biased region" description="Low complexity" evidence="1">
    <location>
        <begin position="590"/>
        <end position="603"/>
    </location>
</feature>
<organism evidence="4 5">
    <name type="scientific">Aureococcus anophagefferens</name>
    <name type="common">Harmful bloom alga</name>
    <dbReference type="NCBI Taxonomy" id="44056"/>
    <lineage>
        <taxon>Eukaryota</taxon>
        <taxon>Sar</taxon>
        <taxon>Stramenopiles</taxon>
        <taxon>Ochrophyta</taxon>
        <taxon>Pelagophyceae</taxon>
        <taxon>Pelagomonadales</taxon>
        <taxon>Pelagomonadaceae</taxon>
        <taxon>Aureococcus</taxon>
    </lineage>
</organism>
<feature type="transmembrane region" description="Helical" evidence="2">
    <location>
        <begin position="98"/>
        <end position="119"/>
    </location>
</feature>
<evidence type="ECO:0000256" key="1">
    <source>
        <dbReference type="SAM" id="MobiDB-lite"/>
    </source>
</evidence>
<keyword evidence="4" id="KW-0540">Nuclease</keyword>
<feature type="compositionally biased region" description="Low complexity" evidence="1">
    <location>
        <begin position="559"/>
        <end position="568"/>
    </location>
</feature>
<feature type="transmembrane region" description="Helical" evidence="2">
    <location>
        <begin position="201"/>
        <end position="219"/>
    </location>
</feature>
<feature type="compositionally biased region" description="Low complexity" evidence="1">
    <location>
        <begin position="457"/>
        <end position="470"/>
    </location>
</feature>
<feature type="compositionally biased region" description="Basic and acidic residues" evidence="1">
    <location>
        <begin position="496"/>
        <end position="518"/>
    </location>
</feature>
<evidence type="ECO:0000313" key="4">
    <source>
        <dbReference type="EMBL" id="KAK7233753.1"/>
    </source>
</evidence>
<sequence length="620" mass="67399">MGGPVENLLRAAGCPLYAVPKALGFDVEAQRSAAQVEADNARGCVAPCWDETDNGIPDVCLERRWCPFNPDNPVTNDNFVCLVFGNIGFPYFDRRRKVYMGVAMWSTLLAMFVTAFGALSLSTDPDVVRTSYWAKLETWNATSRETTHYYLGLRSIVTVYDGGDETTDRLEIDYMVGRIPGSRNVDPMREELLESCADSAAGNQIGALLSCVTLIFALLGTINRMKFSSDANVQKALGLVTDTWGALTLSYTLFNFHANCFDDLPNRFLHLDLDYEWGPGWICYLFCALSGCIRAAAHWVTPTPGNGAGACTFSLPMEILKLLDADGDGEITWEDQKLMFRNLKKFIQHETVEVRSRATILRADMLKGGGRFVRAASDAAEDLADRVRHSLTAHDESPRALGDDEKRDLVAGALADFGGAAPAPPAPATATSPASPAPESPKAPRARGAARSRRARAGPAARASATARPRTLARRVSLSLAKQRHNARRSSIARSVFRESTAHDRHERLAKRSAERSAARRGSVRTANVPTYLYGALRRRQVRLNMKHLKQAQVRPDDGAGAADAAPEADPDPVTAQPAPEPPRPGDSPGATTRGRSARAACRPSRTGATCRPCDRGTTK</sequence>
<keyword evidence="4" id="KW-0378">Hydrolase</keyword>
<evidence type="ECO:0000259" key="3">
    <source>
        <dbReference type="PROSITE" id="PS50222"/>
    </source>
</evidence>
<evidence type="ECO:0000313" key="5">
    <source>
        <dbReference type="Proteomes" id="UP001363151"/>
    </source>
</evidence>
<dbReference type="PROSITE" id="PS50222">
    <property type="entry name" value="EF_HAND_2"/>
    <property type="match status" value="1"/>
</dbReference>
<keyword evidence="2" id="KW-1133">Transmembrane helix</keyword>
<dbReference type="GO" id="GO:0004519">
    <property type="term" value="F:endonuclease activity"/>
    <property type="evidence" value="ECO:0007669"/>
    <property type="project" value="UniProtKB-KW"/>
</dbReference>
<keyword evidence="2" id="KW-0472">Membrane</keyword>
<accession>A0ABR1FMW9</accession>
<name>A0ABR1FMW9_AURAN</name>
<feature type="region of interest" description="Disordered" evidence="1">
    <location>
        <begin position="416"/>
        <end position="524"/>
    </location>
</feature>
<feature type="compositionally biased region" description="Basic residues" evidence="1">
    <location>
        <begin position="444"/>
        <end position="456"/>
    </location>
</feature>
<comment type="caution">
    <text evidence="4">The sequence shown here is derived from an EMBL/GenBank/DDBJ whole genome shotgun (WGS) entry which is preliminary data.</text>
</comment>
<keyword evidence="4" id="KW-0255">Endonuclease</keyword>
<feature type="domain" description="EF-hand" evidence="3">
    <location>
        <begin position="317"/>
        <end position="346"/>
    </location>
</feature>
<gene>
    <name evidence="4" type="ORF">SO694_001010111</name>
</gene>
<reference evidence="4 5" key="1">
    <citation type="submission" date="2024-03" db="EMBL/GenBank/DDBJ databases">
        <title>Aureococcus anophagefferens CCMP1851 and Kratosvirus quantuckense: Draft genome of a second virus-susceptible host strain in the model system.</title>
        <authorList>
            <person name="Chase E."/>
            <person name="Truchon A.R."/>
            <person name="Schepens W."/>
            <person name="Wilhelm S.W."/>
        </authorList>
    </citation>
    <scope>NUCLEOTIDE SEQUENCE [LARGE SCALE GENOMIC DNA]</scope>
    <source>
        <strain evidence="4 5">CCMP1851</strain>
    </source>
</reference>
<dbReference type="InterPro" id="IPR002048">
    <property type="entry name" value="EF_hand_dom"/>
</dbReference>